<sequence length="100" mass="11254">MDKARRYFYISVILIIISLFLSAQNPLMESWFGSLVSLVLISSVLNGILLLISVITIDKSIKHQTSAHQTIGKLSKLLPIVLFVVIIYHIIVIIKFFGII</sequence>
<dbReference type="KEGG" id="sste:SAMEA4384403_0945"/>
<organism evidence="2 3">
    <name type="scientific">Mammaliicoccus stepanovicii</name>
    <dbReference type="NCBI Taxonomy" id="643214"/>
    <lineage>
        <taxon>Bacteria</taxon>
        <taxon>Bacillati</taxon>
        <taxon>Bacillota</taxon>
        <taxon>Bacilli</taxon>
        <taxon>Bacillales</taxon>
        <taxon>Staphylococcaceae</taxon>
        <taxon>Mammaliicoccus</taxon>
    </lineage>
</organism>
<reference evidence="2 3" key="1">
    <citation type="submission" date="2017-06" db="EMBL/GenBank/DDBJ databases">
        <authorList>
            <consortium name="Pathogen Informatics"/>
        </authorList>
    </citation>
    <scope>NUCLEOTIDE SEQUENCE [LARGE SCALE GENOMIC DNA]</scope>
    <source>
        <strain evidence="2 3">NCTC13839</strain>
    </source>
</reference>
<evidence type="ECO:0000313" key="3">
    <source>
        <dbReference type="Proteomes" id="UP000242084"/>
    </source>
</evidence>
<dbReference type="Proteomes" id="UP000242084">
    <property type="component" value="Chromosome 1"/>
</dbReference>
<protein>
    <submittedName>
        <fullName evidence="2">Membrane protein</fullName>
    </submittedName>
</protein>
<evidence type="ECO:0000256" key="1">
    <source>
        <dbReference type="SAM" id="Phobius"/>
    </source>
</evidence>
<dbReference type="RefSeq" id="WP_095087282.1">
    <property type="nucleotide sequence ID" value="NZ_BMDM01000002.1"/>
</dbReference>
<name>A0A239YYH4_9STAP</name>
<keyword evidence="1" id="KW-0812">Transmembrane</keyword>
<keyword evidence="3" id="KW-1185">Reference proteome</keyword>
<gene>
    <name evidence="2" type="ORF">SAMEA4384403_00945</name>
</gene>
<keyword evidence="1" id="KW-1133">Transmembrane helix</keyword>
<keyword evidence="1" id="KW-0472">Membrane</keyword>
<dbReference type="EMBL" id="LT906462">
    <property type="protein sequence ID" value="SNV63436.1"/>
    <property type="molecule type" value="Genomic_DNA"/>
</dbReference>
<accession>A0A239YYH4</accession>
<proteinExistence type="predicted"/>
<feature type="transmembrane region" description="Helical" evidence="1">
    <location>
        <begin position="7"/>
        <end position="25"/>
    </location>
</feature>
<feature type="transmembrane region" description="Helical" evidence="1">
    <location>
        <begin position="31"/>
        <end position="57"/>
    </location>
</feature>
<evidence type="ECO:0000313" key="2">
    <source>
        <dbReference type="EMBL" id="SNV63436.1"/>
    </source>
</evidence>
<dbReference type="AlphaFoldDB" id="A0A239YYH4"/>
<feature type="transmembrane region" description="Helical" evidence="1">
    <location>
        <begin position="77"/>
        <end position="99"/>
    </location>
</feature>